<dbReference type="CDD" id="cd02511">
    <property type="entry name" value="Beta4Glucosyltransferase"/>
    <property type="match status" value="1"/>
</dbReference>
<sequence>MTDTTLPISVTIIAQDEADRIGMAIESVRNWVDEVVVVDSGSTDGTQEIAASLGARVVHHDWPGYGLQKRFAEDQARNDWIFNIDADERILPELQAEIVAMFTQAPDADGYFIAIHDRLYCTDRLSAYTPYKPVRLYRKSKGRYSTSPVHDRVQMEAGAKTAALKGRMAHDSLKSFHHRIEKMNEYTEAQAKDLLARGRKPSTFRILTEFWTAFIVGYFFRGYWRGGLMGYIYAVNFAYSRFLRQIKLYESERKK</sequence>
<dbReference type="EMBL" id="FNRJ01000006">
    <property type="protein sequence ID" value="SEA71147.1"/>
    <property type="molecule type" value="Genomic_DNA"/>
</dbReference>
<gene>
    <name evidence="4" type="ORF">SAMN02745729_10670</name>
</gene>
<evidence type="ECO:0000259" key="3">
    <source>
        <dbReference type="Pfam" id="PF00535"/>
    </source>
</evidence>
<feature type="domain" description="Glycosyltransferase 2-like" evidence="3">
    <location>
        <begin position="9"/>
        <end position="164"/>
    </location>
</feature>
<keyword evidence="4" id="KW-0808">Transferase</keyword>
<evidence type="ECO:0000313" key="4">
    <source>
        <dbReference type="EMBL" id="SEA71147.1"/>
    </source>
</evidence>
<evidence type="ECO:0000313" key="5">
    <source>
        <dbReference type="Proteomes" id="UP000242469"/>
    </source>
</evidence>
<dbReference type="OrthoDB" id="9815923at2"/>
<dbReference type="PANTHER" id="PTHR43630">
    <property type="entry name" value="POLY-BETA-1,6-N-ACETYL-D-GLUCOSAMINE SYNTHASE"/>
    <property type="match status" value="1"/>
</dbReference>
<feature type="transmembrane region" description="Helical" evidence="2">
    <location>
        <begin position="226"/>
        <end position="243"/>
    </location>
</feature>
<dbReference type="STRING" id="1122198.SAMN02745729_10670"/>
<evidence type="ECO:0000256" key="1">
    <source>
        <dbReference type="ARBA" id="ARBA00038494"/>
    </source>
</evidence>
<name>A0A1H4DEV0_9GAMM</name>
<dbReference type="Gene3D" id="3.90.550.10">
    <property type="entry name" value="Spore Coat Polysaccharide Biosynthesis Protein SpsA, Chain A"/>
    <property type="match status" value="1"/>
</dbReference>
<dbReference type="Pfam" id="PF00535">
    <property type="entry name" value="Glycos_transf_2"/>
    <property type="match status" value="1"/>
</dbReference>
<organism evidence="4 5">
    <name type="scientific">Marinobacterium iners DSM 11526</name>
    <dbReference type="NCBI Taxonomy" id="1122198"/>
    <lineage>
        <taxon>Bacteria</taxon>
        <taxon>Pseudomonadati</taxon>
        <taxon>Pseudomonadota</taxon>
        <taxon>Gammaproteobacteria</taxon>
        <taxon>Oceanospirillales</taxon>
        <taxon>Oceanospirillaceae</taxon>
        <taxon>Marinobacterium</taxon>
    </lineage>
</organism>
<evidence type="ECO:0000256" key="2">
    <source>
        <dbReference type="SAM" id="Phobius"/>
    </source>
</evidence>
<protein>
    <submittedName>
        <fullName evidence="4">Glycosyltransferase involved in cell wall bisynthesis</fullName>
    </submittedName>
</protein>
<keyword evidence="2" id="KW-0472">Membrane</keyword>
<proteinExistence type="inferred from homology"/>
<dbReference type="SUPFAM" id="SSF53448">
    <property type="entry name" value="Nucleotide-diphospho-sugar transferases"/>
    <property type="match status" value="1"/>
</dbReference>
<keyword evidence="2" id="KW-1133">Transmembrane helix</keyword>
<accession>A0A1H4DEV0</accession>
<dbReference type="GO" id="GO:0016740">
    <property type="term" value="F:transferase activity"/>
    <property type="evidence" value="ECO:0007669"/>
    <property type="project" value="UniProtKB-KW"/>
</dbReference>
<dbReference type="InterPro" id="IPR029044">
    <property type="entry name" value="Nucleotide-diphossugar_trans"/>
</dbReference>
<dbReference type="AlphaFoldDB" id="A0A1H4DEV0"/>
<dbReference type="InterPro" id="IPR001173">
    <property type="entry name" value="Glyco_trans_2-like"/>
</dbReference>
<dbReference type="PANTHER" id="PTHR43630:SF2">
    <property type="entry name" value="GLYCOSYLTRANSFERASE"/>
    <property type="match status" value="1"/>
</dbReference>
<comment type="similarity">
    <text evidence="1">Belongs to the glycosyltransferase 2 family. WaaE/KdtX subfamily.</text>
</comment>
<dbReference type="RefSeq" id="WP_091826001.1">
    <property type="nucleotide sequence ID" value="NZ_FNRJ01000006.1"/>
</dbReference>
<dbReference type="Proteomes" id="UP000242469">
    <property type="component" value="Unassembled WGS sequence"/>
</dbReference>
<reference evidence="5" key="1">
    <citation type="submission" date="2016-10" db="EMBL/GenBank/DDBJ databases">
        <authorList>
            <person name="Varghese N."/>
            <person name="Submissions S."/>
        </authorList>
    </citation>
    <scope>NUCLEOTIDE SEQUENCE [LARGE SCALE GENOMIC DNA]</scope>
    <source>
        <strain evidence="5">DSM 11526</strain>
    </source>
</reference>
<keyword evidence="2" id="KW-0812">Transmembrane</keyword>
<keyword evidence="5" id="KW-1185">Reference proteome</keyword>